<sequence length="62" mass="7294">SRDQLGKFDQCLDHFDSVMENDAMKEYNVFTTDCEFDQLEWEKASKFRGSNAYPPGEDFVFN</sequence>
<dbReference type="AlphaFoldDB" id="A0A9W7WED9"/>
<keyword evidence="2" id="KW-1185">Reference proteome</keyword>
<accession>A0A9W7WED9</accession>
<proteinExistence type="predicted"/>
<protein>
    <submittedName>
        <fullName evidence="1">Uncharacterized protein</fullName>
    </submittedName>
</protein>
<reference evidence="1" key="1">
    <citation type="submission" date="2021-02" db="EMBL/GenBank/DDBJ databases">
        <title>Comparative genomics reveals that relaxation of natural selection precedes convergent phenotypic evolution of cavefish.</title>
        <authorList>
            <person name="Peng Z."/>
        </authorList>
    </citation>
    <scope>NUCLEOTIDE SEQUENCE</scope>
    <source>
        <tissue evidence="1">Muscle</tissue>
    </source>
</reference>
<organism evidence="1 2">
    <name type="scientific">Triplophysa rosa</name>
    <name type="common">Cave loach</name>
    <dbReference type="NCBI Taxonomy" id="992332"/>
    <lineage>
        <taxon>Eukaryota</taxon>
        <taxon>Metazoa</taxon>
        <taxon>Chordata</taxon>
        <taxon>Craniata</taxon>
        <taxon>Vertebrata</taxon>
        <taxon>Euteleostomi</taxon>
        <taxon>Actinopterygii</taxon>
        <taxon>Neopterygii</taxon>
        <taxon>Teleostei</taxon>
        <taxon>Ostariophysi</taxon>
        <taxon>Cypriniformes</taxon>
        <taxon>Nemacheilidae</taxon>
        <taxon>Triplophysa</taxon>
    </lineage>
</organism>
<evidence type="ECO:0000313" key="2">
    <source>
        <dbReference type="Proteomes" id="UP001059041"/>
    </source>
</evidence>
<feature type="non-terminal residue" evidence="1">
    <location>
        <position position="62"/>
    </location>
</feature>
<dbReference type="EMBL" id="JAFHDT010000021">
    <property type="protein sequence ID" value="KAI7794733.1"/>
    <property type="molecule type" value="Genomic_DNA"/>
</dbReference>
<name>A0A9W7WED9_TRIRA</name>
<gene>
    <name evidence="1" type="ORF">IRJ41_025899</name>
</gene>
<evidence type="ECO:0000313" key="1">
    <source>
        <dbReference type="EMBL" id="KAI7794733.1"/>
    </source>
</evidence>
<comment type="caution">
    <text evidence="1">The sequence shown here is derived from an EMBL/GenBank/DDBJ whole genome shotgun (WGS) entry which is preliminary data.</text>
</comment>
<dbReference type="Proteomes" id="UP001059041">
    <property type="component" value="Linkage Group LG21"/>
</dbReference>